<feature type="compositionally biased region" description="Polar residues" evidence="2">
    <location>
        <begin position="30"/>
        <end position="39"/>
    </location>
</feature>
<sequence length="316" mass="36351">MSNDIRKGFYGDQVLSPHEAEQKTPLNKPLTESNEIQTSQSVNRGNVIINFLERMLGTGHIDQLNRTIDSKFTELKQQFRDEMCEMTVEMHKKLKDESQKIVEDKEEQQQIWEQVKEELQQIKEQHNHLIEPDPMSTIVKGSNPMLAAYDMIRVLLEHLDQVTHEICTKDDSNYIQPVSYWKRCHKKKSGSYSYIWDLATDESYLQEVQATGKSNIQVVNDLLSAIHEKARISFDYGGNYRSIISKELALFSGHCMEERNTAAHPLSKPQKDVRLQVLNNLQTLCQVKGRMPAPYDELGNLLEAGIKFSRARASGK</sequence>
<proteinExistence type="predicted"/>
<protein>
    <submittedName>
        <fullName evidence="3">Uncharacterized protein</fullName>
    </submittedName>
</protein>
<dbReference type="Proteomes" id="UP001497522">
    <property type="component" value="Chromosome 1"/>
</dbReference>
<keyword evidence="1" id="KW-0175">Coiled coil</keyword>
<keyword evidence="4" id="KW-1185">Reference proteome</keyword>
<evidence type="ECO:0000313" key="4">
    <source>
        <dbReference type="Proteomes" id="UP001497522"/>
    </source>
</evidence>
<evidence type="ECO:0000313" key="3">
    <source>
        <dbReference type="EMBL" id="CAK9857415.1"/>
    </source>
</evidence>
<name>A0ABP1A311_9BRYO</name>
<organism evidence="3 4">
    <name type="scientific">Sphagnum jensenii</name>
    <dbReference type="NCBI Taxonomy" id="128206"/>
    <lineage>
        <taxon>Eukaryota</taxon>
        <taxon>Viridiplantae</taxon>
        <taxon>Streptophyta</taxon>
        <taxon>Embryophyta</taxon>
        <taxon>Bryophyta</taxon>
        <taxon>Sphagnophytina</taxon>
        <taxon>Sphagnopsida</taxon>
        <taxon>Sphagnales</taxon>
        <taxon>Sphagnaceae</taxon>
        <taxon>Sphagnum</taxon>
    </lineage>
</organism>
<evidence type="ECO:0000256" key="1">
    <source>
        <dbReference type="SAM" id="Coils"/>
    </source>
</evidence>
<gene>
    <name evidence="3" type="ORF">CSSPJE1EN2_LOCUS410</name>
</gene>
<feature type="coiled-coil region" evidence="1">
    <location>
        <begin position="88"/>
        <end position="125"/>
    </location>
</feature>
<evidence type="ECO:0000256" key="2">
    <source>
        <dbReference type="SAM" id="MobiDB-lite"/>
    </source>
</evidence>
<feature type="region of interest" description="Disordered" evidence="2">
    <location>
        <begin position="1"/>
        <end position="39"/>
    </location>
</feature>
<dbReference type="EMBL" id="OZ023702">
    <property type="protein sequence ID" value="CAK9857415.1"/>
    <property type="molecule type" value="Genomic_DNA"/>
</dbReference>
<reference evidence="3 4" key="1">
    <citation type="submission" date="2024-03" db="EMBL/GenBank/DDBJ databases">
        <authorList>
            <consortium name="ELIXIR-Norway"/>
            <consortium name="Elixir Norway"/>
        </authorList>
    </citation>
    <scope>NUCLEOTIDE SEQUENCE [LARGE SCALE GENOMIC DNA]</scope>
</reference>
<accession>A0ABP1A311</accession>